<dbReference type="PANTHER" id="PTHR28640:SF1">
    <property type="entry name" value="ADP-RIBOSYLATION FACTOR-LIKE PROTEIN 6-INTERACTING PROTEIN 6"/>
    <property type="match status" value="1"/>
</dbReference>
<keyword evidence="3" id="KW-1185">Reference proteome</keyword>
<dbReference type="EMBL" id="OU892285">
    <property type="protein sequence ID" value="CAG9773884.1"/>
    <property type="molecule type" value="Genomic_DNA"/>
</dbReference>
<sequence length="164" mass="19072">MLNNRYKNGLNSTPKSRLVDKKGPFLNERNLALLGLVFSLTVISSKIFYENSETLQKLFFERKLITHQVITKNGQIMFTNTWETAVRYSSMWLPLFCGVFATFFTWMCVKFDSYEPGINPPSPLSPKKYREESGHTFHINYLFSVLVGLLSTSYMYYKGISIQY</sequence>
<evidence type="ECO:0000313" key="2">
    <source>
        <dbReference type="EMBL" id="CAG9773884.1"/>
    </source>
</evidence>
<dbReference type="AlphaFoldDB" id="A0A9N9MZC3"/>
<protein>
    <submittedName>
        <fullName evidence="2">Uncharacterized protein</fullName>
    </submittedName>
</protein>
<keyword evidence="1" id="KW-0472">Membrane</keyword>
<dbReference type="OrthoDB" id="10070125at2759"/>
<dbReference type="InterPro" id="IPR029383">
    <property type="entry name" value="ARL6IP6"/>
</dbReference>
<evidence type="ECO:0000256" key="1">
    <source>
        <dbReference type="SAM" id="Phobius"/>
    </source>
</evidence>
<dbReference type="PANTHER" id="PTHR28640">
    <property type="entry name" value="ADP-RIBOSYLATION FACTOR-LIKE PROTEIN 6-INTERACTING PROTEIN 6"/>
    <property type="match status" value="1"/>
</dbReference>
<feature type="transmembrane region" description="Helical" evidence="1">
    <location>
        <begin position="137"/>
        <end position="157"/>
    </location>
</feature>
<evidence type="ECO:0000313" key="3">
    <source>
        <dbReference type="Proteomes" id="UP001152799"/>
    </source>
</evidence>
<organism evidence="2 3">
    <name type="scientific">Ceutorhynchus assimilis</name>
    <name type="common">cabbage seed weevil</name>
    <dbReference type="NCBI Taxonomy" id="467358"/>
    <lineage>
        <taxon>Eukaryota</taxon>
        <taxon>Metazoa</taxon>
        <taxon>Ecdysozoa</taxon>
        <taxon>Arthropoda</taxon>
        <taxon>Hexapoda</taxon>
        <taxon>Insecta</taxon>
        <taxon>Pterygota</taxon>
        <taxon>Neoptera</taxon>
        <taxon>Endopterygota</taxon>
        <taxon>Coleoptera</taxon>
        <taxon>Polyphaga</taxon>
        <taxon>Cucujiformia</taxon>
        <taxon>Curculionidae</taxon>
        <taxon>Ceutorhynchinae</taxon>
        <taxon>Ceutorhynchus</taxon>
    </lineage>
</organism>
<accession>A0A9N9MZC3</accession>
<feature type="transmembrane region" description="Helical" evidence="1">
    <location>
        <begin position="91"/>
        <end position="109"/>
    </location>
</feature>
<dbReference type="Pfam" id="PF15062">
    <property type="entry name" value="ARL6IP6"/>
    <property type="match status" value="1"/>
</dbReference>
<reference evidence="2" key="1">
    <citation type="submission" date="2022-01" db="EMBL/GenBank/DDBJ databases">
        <authorList>
            <person name="King R."/>
        </authorList>
    </citation>
    <scope>NUCLEOTIDE SEQUENCE</scope>
</reference>
<proteinExistence type="predicted"/>
<name>A0A9N9MZC3_9CUCU</name>
<keyword evidence="1" id="KW-1133">Transmembrane helix</keyword>
<keyword evidence="1" id="KW-0812">Transmembrane</keyword>
<gene>
    <name evidence="2" type="ORF">CEUTPL_LOCUS14269</name>
</gene>
<dbReference type="Proteomes" id="UP001152799">
    <property type="component" value="Chromosome 9"/>
</dbReference>